<gene>
    <name evidence="1" type="ORF">EYF80_017167</name>
</gene>
<proteinExistence type="predicted"/>
<accession>A0A4Z2I413</accession>
<dbReference type="Proteomes" id="UP000314294">
    <property type="component" value="Unassembled WGS sequence"/>
</dbReference>
<dbReference type="EMBL" id="SRLO01000135">
    <property type="protein sequence ID" value="TNN72560.1"/>
    <property type="molecule type" value="Genomic_DNA"/>
</dbReference>
<dbReference type="AlphaFoldDB" id="A0A4Z2I413"/>
<name>A0A4Z2I413_9TELE</name>
<sequence length="121" mass="13629">MATDWRALFSLTSRMRLSRGEWRDEILSLDRANWRRGDRGQEEESKSCRVLEEMEMVLSSNASRISPRLAANTLSTDVAWLLPTSANPASTCPHQHRASLHGMRLVGDEPLLGQFSGAFNE</sequence>
<evidence type="ECO:0000313" key="2">
    <source>
        <dbReference type="Proteomes" id="UP000314294"/>
    </source>
</evidence>
<comment type="caution">
    <text evidence="1">The sequence shown here is derived from an EMBL/GenBank/DDBJ whole genome shotgun (WGS) entry which is preliminary data.</text>
</comment>
<reference evidence="1 2" key="1">
    <citation type="submission" date="2019-03" db="EMBL/GenBank/DDBJ databases">
        <title>First draft genome of Liparis tanakae, snailfish: a comprehensive survey of snailfish specific genes.</title>
        <authorList>
            <person name="Kim W."/>
            <person name="Song I."/>
            <person name="Jeong J.-H."/>
            <person name="Kim D."/>
            <person name="Kim S."/>
            <person name="Ryu S."/>
            <person name="Song J.Y."/>
            <person name="Lee S.K."/>
        </authorList>
    </citation>
    <scope>NUCLEOTIDE SEQUENCE [LARGE SCALE GENOMIC DNA]</scope>
    <source>
        <tissue evidence="1">Muscle</tissue>
    </source>
</reference>
<keyword evidence="2" id="KW-1185">Reference proteome</keyword>
<protein>
    <submittedName>
        <fullName evidence="1">Uncharacterized protein</fullName>
    </submittedName>
</protein>
<organism evidence="1 2">
    <name type="scientific">Liparis tanakae</name>
    <name type="common">Tanaka's snailfish</name>
    <dbReference type="NCBI Taxonomy" id="230148"/>
    <lineage>
        <taxon>Eukaryota</taxon>
        <taxon>Metazoa</taxon>
        <taxon>Chordata</taxon>
        <taxon>Craniata</taxon>
        <taxon>Vertebrata</taxon>
        <taxon>Euteleostomi</taxon>
        <taxon>Actinopterygii</taxon>
        <taxon>Neopterygii</taxon>
        <taxon>Teleostei</taxon>
        <taxon>Neoteleostei</taxon>
        <taxon>Acanthomorphata</taxon>
        <taxon>Eupercaria</taxon>
        <taxon>Perciformes</taxon>
        <taxon>Cottioidei</taxon>
        <taxon>Cottales</taxon>
        <taxon>Liparidae</taxon>
        <taxon>Liparis</taxon>
    </lineage>
</organism>
<evidence type="ECO:0000313" key="1">
    <source>
        <dbReference type="EMBL" id="TNN72560.1"/>
    </source>
</evidence>